<keyword evidence="3" id="KW-1185">Reference proteome</keyword>
<protein>
    <submittedName>
        <fullName evidence="2">Retrotransposon protein</fullName>
    </submittedName>
</protein>
<feature type="region of interest" description="Disordered" evidence="1">
    <location>
        <begin position="108"/>
        <end position="137"/>
    </location>
</feature>
<feature type="compositionally biased region" description="Polar residues" evidence="1">
    <location>
        <begin position="110"/>
        <end position="122"/>
    </location>
</feature>
<evidence type="ECO:0000313" key="2">
    <source>
        <dbReference type="EMBL" id="GER48025.1"/>
    </source>
</evidence>
<accession>A0A5A7QRP6</accession>
<evidence type="ECO:0000313" key="3">
    <source>
        <dbReference type="Proteomes" id="UP000325081"/>
    </source>
</evidence>
<dbReference type="Proteomes" id="UP000325081">
    <property type="component" value="Unassembled WGS sequence"/>
</dbReference>
<gene>
    <name evidence="2" type="ORF">STAS_25181</name>
</gene>
<feature type="compositionally biased region" description="Basic and acidic residues" evidence="1">
    <location>
        <begin position="163"/>
        <end position="179"/>
    </location>
</feature>
<proteinExistence type="predicted"/>
<reference evidence="3" key="1">
    <citation type="journal article" date="2019" name="Curr. Biol.">
        <title>Genome Sequence of Striga asiatica Provides Insight into the Evolution of Plant Parasitism.</title>
        <authorList>
            <person name="Yoshida S."/>
            <person name="Kim S."/>
            <person name="Wafula E.K."/>
            <person name="Tanskanen J."/>
            <person name="Kim Y.M."/>
            <person name="Honaas L."/>
            <person name="Yang Z."/>
            <person name="Spallek T."/>
            <person name="Conn C.E."/>
            <person name="Ichihashi Y."/>
            <person name="Cheong K."/>
            <person name="Cui S."/>
            <person name="Der J.P."/>
            <person name="Gundlach H."/>
            <person name="Jiao Y."/>
            <person name="Hori C."/>
            <person name="Ishida J.K."/>
            <person name="Kasahara H."/>
            <person name="Kiba T."/>
            <person name="Kim M.S."/>
            <person name="Koo N."/>
            <person name="Laohavisit A."/>
            <person name="Lee Y.H."/>
            <person name="Lumba S."/>
            <person name="McCourt P."/>
            <person name="Mortimer J.C."/>
            <person name="Mutuku J.M."/>
            <person name="Nomura T."/>
            <person name="Sasaki-Sekimoto Y."/>
            <person name="Seto Y."/>
            <person name="Wang Y."/>
            <person name="Wakatake T."/>
            <person name="Sakakibara H."/>
            <person name="Demura T."/>
            <person name="Yamaguchi S."/>
            <person name="Yoneyama K."/>
            <person name="Manabe R.I."/>
            <person name="Nelson D.C."/>
            <person name="Schulman A.H."/>
            <person name="Timko M.P."/>
            <person name="dePamphilis C.W."/>
            <person name="Choi D."/>
            <person name="Shirasu K."/>
        </authorList>
    </citation>
    <scope>NUCLEOTIDE SEQUENCE [LARGE SCALE GENOMIC DNA]</scope>
    <source>
        <strain evidence="3">cv. UVA1</strain>
    </source>
</reference>
<dbReference type="OrthoDB" id="1592751at2759"/>
<evidence type="ECO:0000256" key="1">
    <source>
        <dbReference type="SAM" id="MobiDB-lite"/>
    </source>
</evidence>
<sequence length="179" mass="20209">MEMVRSMMSYSRLPDSFWGLALETTSYILNMVPSKSVDTTPYEMWKVWGSPAHVLVQEPGKLEKRSEARVFKVIVSTNVRFLEEDYIMNHKPASRLVLEELRGEIDGSPLSAQVDTSHNTATRHTESVPVQTVPRHSGRISHLPDRWIGLGESSDSVPVGLELDPRTYDEPLQDKDADS</sequence>
<dbReference type="AlphaFoldDB" id="A0A5A7QRP6"/>
<comment type="caution">
    <text evidence="2">The sequence shown here is derived from an EMBL/GenBank/DDBJ whole genome shotgun (WGS) entry which is preliminary data.</text>
</comment>
<feature type="region of interest" description="Disordered" evidence="1">
    <location>
        <begin position="154"/>
        <end position="179"/>
    </location>
</feature>
<dbReference type="EMBL" id="BKCP01008148">
    <property type="protein sequence ID" value="GER48025.1"/>
    <property type="molecule type" value="Genomic_DNA"/>
</dbReference>
<organism evidence="2 3">
    <name type="scientific">Striga asiatica</name>
    <name type="common">Asiatic witchweed</name>
    <name type="synonym">Buchnera asiatica</name>
    <dbReference type="NCBI Taxonomy" id="4170"/>
    <lineage>
        <taxon>Eukaryota</taxon>
        <taxon>Viridiplantae</taxon>
        <taxon>Streptophyta</taxon>
        <taxon>Embryophyta</taxon>
        <taxon>Tracheophyta</taxon>
        <taxon>Spermatophyta</taxon>
        <taxon>Magnoliopsida</taxon>
        <taxon>eudicotyledons</taxon>
        <taxon>Gunneridae</taxon>
        <taxon>Pentapetalae</taxon>
        <taxon>asterids</taxon>
        <taxon>lamiids</taxon>
        <taxon>Lamiales</taxon>
        <taxon>Orobanchaceae</taxon>
        <taxon>Buchnereae</taxon>
        <taxon>Striga</taxon>
    </lineage>
</organism>
<name>A0A5A7QRP6_STRAF</name>